<dbReference type="EMBL" id="DSVL01000278">
    <property type="protein sequence ID" value="HFH29651.1"/>
    <property type="molecule type" value="Genomic_DNA"/>
</dbReference>
<name>A0A7C3E7F1_9SPIR</name>
<dbReference type="Gene3D" id="3.30.750.140">
    <property type="match status" value="1"/>
</dbReference>
<keyword evidence="3" id="KW-0282">Flagellum</keyword>
<feature type="compositionally biased region" description="Polar residues" evidence="1">
    <location>
        <begin position="237"/>
        <end position="247"/>
    </location>
</feature>
<evidence type="ECO:0000259" key="2">
    <source>
        <dbReference type="Pfam" id="PF02120"/>
    </source>
</evidence>
<organism evidence="3">
    <name type="scientific">Gracilinema caldarium</name>
    <dbReference type="NCBI Taxonomy" id="215591"/>
    <lineage>
        <taxon>Bacteria</taxon>
        <taxon>Pseudomonadati</taxon>
        <taxon>Spirochaetota</taxon>
        <taxon>Spirochaetia</taxon>
        <taxon>Spirochaetales</taxon>
        <taxon>Breznakiellaceae</taxon>
        <taxon>Gracilinema</taxon>
    </lineage>
</organism>
<keyword evidence="3" id="KW-0969">Cilium</keyword>
<feature type="compositionally biased region" description="Basic and acidic residues" evidence="1">
    <location>
        <begin position="191"/>
        <end position="224"/>
    </location>
</feature>
<feature type="domain" description="Flagellar hook-length control protein-like C-terminal" evidence="2">
    <location>
        <begin position="303"/>
        <end position="378"/>
    </location>
</feature>
<proteinExistence type="predicted"/>
<feature type="compositionally biased region" description="Basic and acidic residues" evidence="1">
    <location>
        <begin position="109"/>
        <end position="126"/>
    </location>
</feature>
<dbReference type="CDD" id="cd17470">
    <property type="entry name" value="T3SS_Flik_C"/>
    <property type="match status" value="1"/>
</dbReference>
<keyword evidence="3" id="KW-0966">Cell projection</keyword>
<evidence type="ECO:0000256" key="1">
    <source>
        <dbReference type="SAM" id="MobiDB-lite"/>
    </source>
</evidence>
<dbReference type="InterPro" id="IPR021136">
    <property type="entry name" value="Flagellar_hook_control-like_C"/>
</dbReference>
<gene>
    <name evidence="3" type="ORF">ENS59_09100</name>
</gene>
<feature type="compositionally biased region" description="Polar residues" evidence="1">
    <location>
        <begin position="99"/>
        <end position="108"/>
    </location>
</feature>
<protein>
    <submittedName>
        <fullName evidence="3">Flagellar hook-length control protein FliK</fullName>
    </submittedName>
</protein>
<dbReference type="InterPro" id="IPR038610">
    <property type="entry name" value="FliK-like_C_sf"/>
</dbReference>
<dbReference type="AlphaFoldDB" id="A0A7C3E7F1"/>
<comment type="caution">
    <text evidence="3">The sequence shown here is derived from an EMBL/GenBank/DDBJ whole genome shotgun (WGS) entry which is preliminary data.</text>
</comment>
<reference evidence="3" key="1">
    <citation type="journal article" date="2020" name="mSystems">
        <title>Genome- and Community-Level Interaction Insights into Carbon Utilization and Element Cycling Functions of Hydrothermarchaeota in Hydrothermal Sediment.</title>
        <authorList>
            <person name="Zhou Z."/>
            <person name="Liu Y."/>
            <person name="Xu W."/>
            <person name="Pan J."/>
            <person name="Luo Z.H."/>
            <person name="Li M."/>
        </authorList>
    </citation>
    <scope>NUCLEOTIDE SEQUENCE [LARGE SCALE GENOMIC DNA]</scope>
    <source>
        <strain evidence="3">SpSt-503</strain>
    </source>
</reference>
<feature type="compositionally biased region" description="Basic and acidic residues" evidence="1">
    <location>
        <begin position="73"/>
        <end position="88"/>
    </location>
</feature>
<feature type="region of interest" description="Disordered" evidence="1">
    <location>
        <begin position="46"/>
        <end position="247"/>
    </location>
</feature>
<dbReference type="Pfam" id="PF02120">
    <property type="entry name" value="Flg_hook"/>
    <property type="match status" value="1"/>
</dbReference>
<sequence>MLAPPTVSTVQSSQKSEKALFGKAVQKKAPFFGAFEGLLKQLQNATGMEKQSHSKEALLATKPERPLQNPAKKPTERLQGDTKSKGLDIKPASYKLKLQESQQQTVNSETERRSSTIHNKDAEALQKKQNQLTKASADVDEAQKQQVEKKQSGTTKNSRIQLLSRGTDAEQEGPLLAVFTGAGVQNRTNRIKPENSEESQDTKTKKIEKSRDRRKERIDVEVYDLRTPAGEPKTKPTESNATQDASTKTVELTLHLKEGTEKKAEYTKISSAQSPSRSFQDLLAQELRTTMNGDIVRHASMVLKDGGEGLIRLNLKPESLGNVRIKLEMADDKVTGHILVESEEALRAFEKEIHSLEQAFKDGGFQGASLEVSVSADGRGSGSFKQGQMQQPFYSDRLVANTYNGALPELLSQNQNSSLSSGPNVSINMLA</sequence>
<accession>A0A7C3E7F1</accession>
<evidence type="ECO:0000313" key="3">
    <source>
        <dbReference type="EMBL" id="HFH29651.1"/>
    </source>
</evidence>
<feature type="compositionally biased region" description="Basic and acidic residues" evidence="1">
    <location>
        <begin position="141"/>
        <end position="151"/>
    </location>
</feature>
<feature type="compositionally biased region" description="Polar residues" evidence="1">
    <location>
        <begin position="152"/>
        <end position="161"/>
    </location>
</feature>